<accession>A0A8E6B9H8</accession>
<evidence type="ECO:0000313" key="1">
    <source>
        <dbReference type="EMBL" id="QVL33857.1"/>
    </source>
</evidence>
<dbReference type="EMBL" id="CP074694">
    <property type="protein sequence ID" value="QVL33857.1"/>
    <property type="molecule type" value="Genomic_DNA"/>
</dbReference>
<name>A0A8E6B9H8_9BACT</name>
<evidence type="ECO:0000313" key="2">
    <source>
        <dbReference type="Proteomes" id="UP000676194"/>
    </source>
</evidence>
<reference evidence="1" key="1">
    <citation type="submission" date="2021-05" db="EMBL/GenBank/DDBJ databases">
        <title>Complete genome sequence of the cellulolytic planctomycete Telmatocola sphagniphila SP2T and characterization of the first cellulase from planctomycetes.</title>
        <authorList>
            <person name="Rakitin A.L."/>
            <person name="Beletsky A.V."/>
            <person name="Naumoff D.G."/>
            <person name="Kulichevskaya I.S."/>
            <person name="Mardanov A.V."/>
            <person name="Ravin N.V."/>
            <person name="Dedysh S.N."/>
        </authorList>
    </citation>
    <scope>NUCLEOTIDE SEQUENCE</scope>
    <source>
        <strain evidence="1">SP2T</strain>
    </source>
</reference>
<dbReference type="AlphaFoldDB" id="A0A8E6B9H8"/>
<proteinExistence type="predicted"/>
<dbReference type="RefSeq" id="WP_213498838.1">
    <property type="nucleotide sequence ID" value="NZ_CP074694.1"/>
</dbReference>
<dbReference type="KEGG" id="tsph:KIH39_08115"/>
<protein>
    <submittedName>
        <fullName evidence="1">Uncharacterized protein</fullName>
    </submittedName>
</protein>
<organism evidence="1 2">
    <name type="scientific">Telmatocola sphagniphila</name>
    <dbReference type="NCBI Taxonomy" id="1123043"/>
    <lineage>
        <taxon>Bacteria</taxon>
        <taxon>Pseudomonadati</taxon>
        <taxon>Planctomycetota</taxon>
        <taxon>Planctomycetia</taxon>
        <taxon>Gemmatales</taxon>
        <taxon>Gemmataceae</taxon>
    </lineage>
</organism>
<sequence>MSNQQLVSGDAPELSVQIQSRDFQNWASYMAAWSNRLDTHPRNWDELELLDFVDQLQRRTYFWQKEIEDNFVEMDSTDETIID</sequence>
<gene>
    <name evidence="1" type="ORF">KIH39_08115</name>
</gene>
<dbReference type="Proteomes" id="UP000676194">
    <property type="component" value="Chromosome"/>
</dbReference>
<keyword evidence="2" id="KW-1185">Reference proteome</keyword>